<comment type="caution">
    <text evidence="1">The sequence shown here is derived from an EMBL/GenBank/DDBJ whole genome shotgun (WGS) entry which is preliminary data.</text>
</comment>
<protein>
    <submittedName>
        <fullName evidence="1">ABC transporter periplasmic binding protein yphF</fullName>
    </submittedName>
</protein>
<dbReference type="AlphaFoldDB" id="W7YDP0"/>
<reference evidence="1 2" key="1">
    <citation type="journal article" date="2014" name="Genome Announc.">
        <title>Draft Genome Sequence of Paenibacillus pini JCM 16418T, Isolated from the Rhizosphere of Pine Tree.</title>
        <authorList>
            <person name="Yuki M."/>
            <person name="Oshima K."/>
            <person name="Suda W."/>
            <person name="Oshida Y."/>
            <person name="Kitamura K."/>
            <person name="Iida Y."/>
            <person name="Hattori M."/>
            <person name="Ohkuma M."/>
        </authorList>
    </citation>
    <scope>NUCLEOTIDE SEQUENCE [LARGE SCALE GENOMIC DNA]</scope>
    <source>
        <strain evidence="1 2">JCM 16418</strain>
    </source>
</reference>
<dbReference type="EMBL" id="BAVZ01000009">
    <property type="protein sequence ID" value="GAF09045.1"/>
    <property type="molecule type" value="Genomic_DNA"/>
</dbReference>
<organism evidence="1 2">
    <name type="scientific">Paenibacillus pini JCM 16418</name>
    <dbReference type="NCBI Taxonomy" id="1236976"/>
    <lineage>
        <taxon>Bacteria</taxon>
        <taxon>Bacillati</taxon>
        <taxon>Bacillota</taxon>
        <taxon>Bacilli</taxon>
        <taxon>Bacillales</taxon>
        <taxon>Paenibacillaceae</taxon>
        <taxon>Paenibacillus</taxon>
    </lineage>
</organism>
<dbReference type="RefSeq" id="WP_036650066.1">
    <property type="nucleotide sequence ID" value="NZ_BAVZ01000009.1"/>
</dbReference>
<dbReference type="eggNOG" id="ENOG502Z8XG">
    <property type="taxonomic scope" value="Bacteria"/>
</dbReference>
<accession>W7YDP0</accession>
<gene>
    <name evidence="1" type="ORF">JCM16418_3162</name>
</gene>
<name>W7YDP0_9BACL</name>
<sequence length="250" mass="28240">MNTTAFSKRSRRIKKATATMMMFGILILTTTGCLYSGDKKTETRVSYRESVKRIQSAVDDFQKDQGILPIVNPEESTPRYEKFRVDLNQLQKKGFIDEIPKTAFEKGGSAYFVIQNEEKDPTIKVMDLVTVQKVNDVQRAVDKYKTSHSGKLPVGDEVYPGLHRIDLKEAGADIDLKSVYSGQNMEFIVDSAGVVYADYAFDIMQLIDKEGDKPSTNEDLREYLVKASDYVPVKSLPYEWVNDAPVAKQP</sequence>
<evidence type="ECO:0000313" key="1">
    <source>
        <dbReference type="EMBL" id="GAF09045.1"/>
    </source>
</evidence>
<dbReference type="STRING" id="1236976.JCM16418_3162"/>
<evidence type="ECO:0000313" key="2">
    <source>
        <dbReference type="Proteomes" id="UP000019364"/>
    </source>
</evidence>
<dbReference type="OrthoDB" id="2449131at2"/>
<keyword evidence="2" id="KW-1185">Reference proteome</keyword>
<dbReference type="Proteomes" id="UP000019364">
    <property type="component" value="Unassembled WGS sequence"/>
</dbReference>
<proteinExistence type="predicted"/>